<evidence type="ECO:0000259" key="1">
    <source>
        <dbReference type="Pfam" id="PF08386"/>
    </source>
</evidence>
<name>A0A6A5ZNT2_9PLEO</name>
<gene>
    <name evidence="2" type="ORF">BDV96DRAFT_641772</name>
</gene>
<protein>
    <submittedName>
        <fullName evidence="2">TAP-like protein-domain-containing protein</fullName>
    </submittedName>
</protein>
<organism evidence="2 3">
    <name type="scientific">Lophiotrema nucula</name>
    <dbReference type="NCBI Taxonomy" id="690887"/>
    <lineage>
        <taxon>Eukaryota</taxon>
        <taxon>Fungi</taxon>
        <taxon>Dikarya</taxon>
        <taxon>Ascomycota</taxon>
        <taxon>Pezizomycotina</taxon>
        <taxon>Dothideomycetes</taxon>
        <taxon>Pleosporomycetidae</taxon>
        <taxon>Pleosporales</taxon>
        <taxon>Lophiotremataceae</taxon>
        <taxon>Lophiotrema</taxon>
    </lineage>
</organism>
<keyword evidence="3" id="KW-1185">Reference proteome</keyword>
<proteinExistence type="predicted"/>
<dbReference type="EMBL" id="ML977314">
    <property type="protein sequence ID" value="KAF2119901.1"/>
    <property type="molecule type" value="Genomic_DNA"/>
</dbReference>
<accession>A0A6A5ZNT2</accession>
<dbReference type="SUPFAM" id="SSF53474">
    <property type="entry name" value="alpha/beta-Hydrolases"/>
    <property type="match status" value="1"/>
</dbReference>
<evidence type="ECO:0000313" key="3">
    <source>
        <dbReference type="Proteomes" id="UP000799770"/>
    </source>
</evidence>
<feature type="domain" description="Peptidase S33 tripeptidyl aminopeptidase-like C-terminal" evidence="1">
    <location>
        <begin position="66"/>
        <end position="162"/>
    </location>
</feature>
<evidence type="ECO:0000313" key="2">
    <source>
        <dbReference type="EMBL" id="KAF2119901.1"/>
    </source>
</evidence>
<dbReference type="InterPro" id="IPR013595">
    <property type="entry name" value="Pept_S33_TAP-like_C"/>
</dbReference>
<sequence>MLAQHLLELENRNGSEFASIIEEFAWFGDTTSTIVCLDSFGGCNASTVEEFATHVKYAKSRSKYGGEVLASYAALCRQMSTTPPNSQQFSPKPGKETSFPVLLLSNERDPITPFISARKVHAYFPNSALVAMEQGGHTTYYNGGSNCTSMYVQAYLHNGKFRRRMRLANRIRCPSVWHRYDGWIC</sequence>
<dbReference type="Gene3D" id="3.40.50.1820">
    <property type="entry name" value="alpha/beta hydrolase"/>
    <property type="match status" value="1"/>
</dbReference>
<dbReference type="Pfam" id="PF08386">
    <property type="entry name" value="Abhydrolase_4"/>
    <property type="match status" value="1"/>
</dbReference>
<dbReference type="InterPro" id="IPR029058">
    <property type="entry name" value="AB_hydrolase_fold"/>
</dbReference>
<dbReference type="AlphaFoldDB" id="A0A6A5ZNT2"/>
<dbReference type="OrthoDB" id="425534at2759"/>
<dbReference type="Proteomes" id="UP000799770">
    <property type="component" value="Unassembled WGS sequence"/>
</dbReference>
<reference evidence="2" key="1">
    <citation type="journal article" date="2020" name="Stud. Mycol.">
        <title>101 Dothideomycetes genomes: a test case for predicting lifestyles and emergence of pathogens.</title>
        <authorList>
            <person name="Haridas S."/>
            <person name="Albert R."/>
            <person name="Binder M."/>
            <person name="Bloem J."/>
            <person name="Labutti K."/>
            <person name="Salamov A."/>
            <person name="Andreopoulos B."/>
            <person name="Baker S."/>
            <person name="Barry K."/>
            <person name="Bills G."/>
            <person name="Bluhm B."/>
            <person name="Cannon C."/>
            <person name="Castanera R."/>
            <person name="Culley D."/>
            <person name="Daum C."/>
            <person name="Ezra D."/>
            <person name="Gonzalez J."/>
            <person name="Henrissat B."/>
            <person name="Kuo A."/>
            <person name="Liang C."/>
            <person name="Lipzen A."/>
            <person name="Lutzoni F."/>
            <person name="Magnuson J."/>
            <person name="Mondo S."/>
            <person name="Nolan M."/>
            <person name="Ohm R."/>
            <person name="Pangilinan J."/>
            <person name="Park H.-J."/>
            <person name="Ramirez L."/>
            <person name="Alfaro M."/>
            <person name="Sun H."/>
            <person name="Tritt A."/>
            <person name="Yoshinaga Y."/>
            <person name="Zwiers L.-H."/>
            <person name="Turgeon B."/>
            <person name="Goodwin S."/>
            <person name="Spatafora J."/>
            <person name="Crous P."/>
            <person name="Grigoriev I."/>
        </authorList>
    </citation>
    <scope>NUCLEOTIDE SEQUENCE</scope>
    <source>
        <strain evidence="2">CBS 627.86</strain>
    </source>
</reference>